<evidence type="ECO:0000313" key="2">
    <source>
        <dbReference type="Proteomes" id="UP000282529"/>
    </source>
</evidence>
<reference evidence="1 2" key="1">
    <citation type="submission" date="2018-11" db="EMBL/GenBank/DDBJ databases">
        <title>Genome sequence of strain 7197.</title>
        <authorList>
            <person name="Gao J."/>
            <person name="Sun J."/>
        </authorList>
    </citation>
    <scope>NUCLEOTIDE SEQUENCE [LARGE SCALE GENOMIC DNA]</scope>
    <source>
        <strain evidence="1 2">7197</strain>
    </source>
</reference>
<organism evidence="1 2">
    <name type="scientific">Paenibacillus rhizophilus</name>
    <dbReference type="NCBI Taxonomy" id="1850366"/>
    <lineage>
        <taxon>Bacteria</taxon>
        <taxon>Bacillati</taxon>
        <taxon>Bacillota</taxon>
        <taxon>Bacilli</taxon>
        <taxon>Bacillales</taxon>
        <taxon>Paenibacillaceae</taxon>
        <taxon>Paenibacillus</taxon>
    </lineage>
</organism>
<accession>A0A3N9P2J4</accession>
<gene>
    <name evidence="1" type="ORF">EH198_16410</name>
</gene>
<protein>
    <submittedName>
        <fullName evidence="1">Uncharacterized protein</fullName>
    </submittedName>
</protein>
<proteinExistence type="predicted"/>
<keyword evidence="2" id="KW-1185">Reference proteome</keyword>
<dbReference type="AlphaFoldDB" id="A0A3N9P2J4"/>
<dbReference type="EMBL" id="RQPI01000009">
    <property type="protein sequence ID" value="RQW10398.1"/>
    <property type="molecule type" value="Genomic_DNA"/>
</dbReference>
<sequence>MSDKVKLTKEQASIVQSLLDEGKSSVEYTLKQHVIDRQQWSGENLLPLREMTFDTLVRAFYIGYEVELSIQEQLLEKYNKFSGNGYDQYRDAYRQGMRDALDIVPMKVKGING</sequence>
<evidence type="ECO:0000313" key="1">
    <source>
        <dbReference type="EMBL" id="RQW10398.1"/>
    </source>
</evidence>
<dbReference type="RefSeq" id="WP_124696580.1">
    <property type="nucleotide sequence ID" value="NZ_JBHUFE010000036.1"/>
</dbReference>
<name>A0A3N9P2J4_9BACL</name>
<dbReference type="Proteomes" id="UP000282529">
    <property type="component" value="Unassembled WGS sequence"/>
</dbReference>
<comment type="caution">
    <text evidence="1">The sequence shown here is derived from an EMBL/GenBank/DDBJ whole genome shotgun (WGS) entry which is preliminary data.</text>
</comment>
<dbReference type="OrthoDB" id="2968318at2"/>